<dbReference type="RefSeq" id="XP_055859534.1">
    <property type="nucleotide sequence ID" value="XM_056003559.1"/>
</dbReference>
<dbReference type="GeneID" id="129921618"/>
<evidence type="ECO:0000256" key="1">
    <source>
        <dbReference type="SAM" id="SignalP"/>
    </source>
</evidence>
<keyword evidence="2" id="KW-1185">Reference proteome</keyword>
<feature type="chain" id="PRO_5040828813" evidence="1">
    <location>
        <begin position="25"/>
        <end position="393"/>
    </location>
</feature>
<proteinExistence type="predicted"/>
<keyword evidence="1" id="KW-0732">Signal</keyword>
<dbReference type="Proteomes" id="UP001165740">
    <property type="component" value="Chromosome 11"/>
</dbReference>
<evidence type="ECO:0000313" key="3">
    <source>
        <dbReference type="RefSeq" id="XP_055859534.1"/>
    </source>
</evidence>
<organism evidence="2 3">
    <name type="scientific">Biomphalaria glabrata</name>
    <name type="common">Bloodfluke planorb</name>
    <name type="synonym">Freshwater snail</name>
    <dbReference type="NCBI Taxonomy" id="6526"/>
    <lineage>
        <taxon>Eukaryota</taxon>
        <taxon>Metazoa</taxon>
        <taxon>Spiralia</taxon>
        <taxon>Lophotrochozoa</taxon>
        <taxon>Mollusca</taxon>
        <taxon>Gastropoda</taxon>
        <taxon>Heterobranchia</taxon>
        <taxon>Euthyneura</taxon>
        <taxon>Panpulmonata</taxon>
        <taxon>Hygrophila</taxon>
        <taxon>Lymnaeoidea</taxon>
        <taxon>Planorbidae</taxon>
        <taxon>Biomphalaria</taxon>
    </lineage>
</organism>
<accession>A0A9W2Y9K7</accession>
<reference evidence="3" key="1">
    <citation type="submission" date="2025-08" db="UniProtKB">
        <authorList>
            <consortium name="RefSeq"/>
        </authorList>
    </citation>
    <scope>IDENTIFICATION</scope>
</reference>
<name>A0A9W2Y9K7_BIOGL</name>
<feature type="signal peptide" evidence="1">
    <location>
        <begin position="1"/>
        <end position="24"/>
    </location>
</feature>
<dbReference type="AlphaFoldDB" id="A0A9W2Y9K7"/>
<sequence>MASRICFAVYVSLLLIQQSPSITGNNDINIQNDNQDTYNNNGNINTLKDAINTSTNSSHLWSSQDSYNNPEVIFLSEWASKNQEDADDIDEYIVIPNKQVNKLEMKSTDHLTKESETRVSSSQEITNGASLNTENFKAPGTTTTVSSAINKPVATPAQIWANNDNNMEPDVIFIGPTQNPDDDLPMEVPPKDIEVAAQLLMTSNKEIDIENEEVPFAETQLSSPNVRQKREICPEEVGSGHFYVPASVKLTPVPPKITDNLMKNLPLHISQFLNSIVASKYPVTTKIKAGLIDDFSISGEGVVTMYIYFENTTLSGCSSLIEVDDLNNTLAQALVGLGKTGPVSVDGSFYSFSNPMIEGIGAVCFLCANHQKCKESATGDWFCEFFNNGKSFT</sequence>
<gene>
    <name evidence="3" type="primary">LOC129921618</name>
</gene>
<protein>
    <submittedName>
        <fullName evidence="3">Uncharacterized protein LOC129921618</fullName>
    </submittedName>
</protein>
<evidence type="ECO:0000313" key="2">
    <source>
        <dbReference type="Proteomes" id="UP001165740"/>
    </source>
</evidence>